<accession>A0ABY6D0E8</accession>
<feature type="signal peptide" evidence="8">
    <location>
        <begin position="1"/>
        <end position="25"/>
    </location>
</feature>
<evidence type="ECO:0000256" key="4">
    <source>
        <dbReference type="ARBA" id="ARBA00022452"/>
    </source>
</evidence>
<keyword evidence="6" id="KW-0472">Membrane</keyword>
<keyword evidence="10" id="KW-1185">Reference proteome</keyword>
<reference evidence="9" key="1">
    <citation type="submission" date="2022-10" db="EMBL/GenBank/DDBJ databases">
        <title>Comparative genomics and taxonomic characterization of three novel marine species of genus Reichenbachiella exhibiting antioxidant and polysaccharide degradation activities.</title>
        <authorList>
            <person name="Muhammad N."/>
            <person name="Lee Y.-J."/>
            <person name="Ko J."/>
            <person name="Kim S.-G."/>
        </authorList>
    </citation>
    <scope>NUCLEOTIDE SEQUENCE</scope>
    <source>
        <strain evidence="9">Wsw4-B4</strain>
    </source>
</reference>
<evidence type="ECO:0000256" key="6">
    <source>
        <dbReference type="ARBA" id="ARBA00023136"/>
    </source>
</evidence>
<evidence type="ECO:0000256" key="7">
    <source>
        <dbReference type="ARBA" id="ARBA00023237"/>
    </source>
</evidence>
<keyword evidence="3" id="KW-0813">Transport</keyword>
<gene>
    <name evidence="9" type="ORF">N7E81_00785</name>
</gene>
<dbReference type="PANTHER" id="PTHR30026:SF20">
    <property type="entry name" value="OUTER MEMBRANE PROTEIN TOLC"/>
    <property type="match status" value="1"/>
</dbReference>
<dbReference type="InterPro" id="IPR003423">
    <property type="entry name" value="OMP_efflux"/>
</dbReference>
<dbReference type="PANTHER" id="PTHR30026">
    <property type="entry name" value="OUTER MEMBRANE PROTEIN TOLC"/>
    <property type="match status" value="1"/>
</dbReference>
<feature type="chain" id="PRO_5045897254" evidence="8">
    <location>
        <begin position="26"/>
        <end position="456"/>
    </location>
</feature>
<dbReference type="EMBL" id="CP106735">
    <property type="protein sequence ID" value="UXX79645.1"/>
    <property type="molecule type" value="Genomic_DNA"/>
</dbReference>
<dbReference type="Pfam" id="PF02321">
    <property type="entry name" value="OEP"/>
    <property type="match status" value="2"/>
</dbReference>
<keyword evidence="7" id="KW-0998">Cell outer membrane</keyword>
<evidence type="ECO:0000256" key="8">
    <source>
        <dbReference type="SAM" id="SignalP"/>
    </source>
</evidence>
<dbReference type="Gene3D" id="1.20.1600.10">
    <property type="entry name" value="Outer membrane efflux proteins (OEP)"/>
    <property type="match status" value="1"/>
</dbReference>
<evidence type="ECO:0000256" key="5">
    <source>
        <dbReference type="ARBA" id="ARBA00022692"/>
    </source>
</evidence>
<sequence>MKKRMVNRMAFLMFAMMGLQLGMQAQDTVQAQQPVEKTIFTLDDCIRIAMENNIQLKRAENNALIAKSNQVQALMNFLPSLSASADYNYFDGTNFDNSSGQFYTGSFKRSTPSLNAGIQLFNAMSNVYYQKSTVQSLNASTFRIDEQKQDVKSSVLGSYLAVVLDKENIKISVDRVKLLEQQLDREKKRQEVGVGNLEQVYNFQSQLANENLRKVNLENFLKTDLLQLLQLLQVDVSSNMDIASYDIGEDEHLMDLEKYPEILDASLAYSPGLKRASASALASSYNFKSTQAQLYPTINAYGSYGTQYSSNNVNSEGEIPIFDQYKNLTTSMVGVSISVPIFNNFRNRNNTQVARLNMENSNLDLKQVELDMTNTIQRVYLDLISAQETYAAAEENLVALNQSFEFVKTRYEHGNTDFYTYLESLNNKNRAEIELVNAKYSIVFRKKILDVYRGIL</sequence>
<comment type="similarity">
    <text evidence="2">Belongs to the outer membrane factor (OMF) (TC 1.B.17) family.</text>
</comment>
<evidence type="ECO:0000256" key="3">
    <source>
        <dbReference type="ARBA" id="ARBA00022448"/>
    </source>
</evidence>
<dbReference type="InterPro" id="IPR051906">
    <property type="entry name" value="TolC-like"/>
</dbReference>
<evidence type="ECO:0000313" key="10">
    <source>
        <dbReference type="Proteomes" id="UP001062165"/>
    </source>
</evidence>
<dbReference type="Proteomes" id="UP001062165">
    <property type="component" value="Chromosome"/>
</dbReference>
<proteinExistence type="inferred from homology"/>
<keyword evidence="5" id="KW-0812">Transmembrane</keyword>
<organism evidence="9 10">
    <name type="scientific">Reichenbachiella carrageenanivorans</name>
    <dbReference type="NCBI Taxonomy" id="2979869"/>
    <lineage>
        <taxon>Bacteria</taxon>
        <taxon>Pseudomonadati</taxon>
        <taxon>Bacteroidota</taxon>
        <taxon>Cytophagia</taxon>
        <taxon>Cytophagales</taxon>
        <taxon>Reichenbachiellaceae</taxon>
        <taxon>Reichenbachiella</taxon>
    </lineage>
</organism>
<dbReference type="RefSeq" id="WP_263051376.1">
    <property type="nucleotide sequence ID" value="NZ_CP106735.1"/>
</dbReference>
<evidence type="ECO:0000313" key="9">
    <source>
        <dbReference type="EMBL" id="UXX79645.1"/>
    </source>
</evidence>
<dbReference type="SUPFAM" id="SSF56954">
    <property type="entry name" value="Outer membrane efflux proteins (OEP)"/>
    <property type="match status" value="1"/>
</dbReference>
<keyword evidence="8" id="KW-0732">Signal</keyword>
<evidence type="ECO:0000256" key="2">
    <source>
        <dbReference type="ARBA" id="ARBA00007613"/>
    </source>
</evidence>
<protein>
    <submittedName>
        <fullName evidence="9">TolC family protein</fullName>
    </submittedName>
</protein>
<name>A0ABY6D0E8_9BACT</name>
<comment type="subcellular location">
    <subcellularLocation>
        <location evidence="1">Cell outer membrane</location>
    </subcellularLocation>
</comment>
<keyword evidence="4" id="KW-1134">Transmembrane beta strand</keyword>
<evidence type="ECO:0000256" key="1">
    <source>
        <dbReference type="ARBA" id="ARBA00004442"/>
    </source>
</evidence>